<evidence type="ECO:0000313" key="1">
    <source>
        <dbReference type="EMBL" id="WFL78624.1"/>
    </source>
</evidence>
<dbReference type="RefSeq" id="WP_278017314.1">
    <property type="nucleotide sequence ID" value="NZ_CP121106.1"/>
</dbReference>
<proteinExistence type="predicted"/>
<keyword evidence="2" id="KW-1185">Reference proteome</keyword>
<organism evidence="1 2">
    <name type="scientific">Altererythrobacter arenosus</name>
    <dbReference type="NCBI Taxonomy" id="3032592"/>
    <lineage>
        <taxon>Bacteria</taxon>
        <taxon>Pseudomonadati</taxon>
        <taxon>Pseudomonadota</taxon>
        <taxon>Alphaproteobacteria</taxon>
        <taxon>Sphingomonadales</taxon>
        <taxon>Erythrobacteraceae</taxon>
        <taxon>Altererythrobacter</taxon>
    </lineage>
</organism>
<gene>
    <name evidence="1" type="ORF">P7228_06055</name>
</gene>
<protein>
    <submittedName>
        <fullName evidence="1">Uncharacterized protein</fullName>
    </submittedName>
</protein>
<accession>A0ABY8FUE6</accession>
<name>A0ABY8FUE6_9SPHN</name>
<dbReference type="EMBL" id="CP121106">
    <property type="protein sequence ID" value="WFL78624.1"/>
    <property type="molecule type" value="Genomic_DNA"/>
</dbReference>
<reference evidence="1 2" key="1">
    <citation type="submission" date="2023-03" db="EMBL/GenBank/DDBJ databases">
        <title>Altererythrobacter sp. CAU 1644 isolated from sand.</title>
        <authorList>
            <person name="Kim W."/>
        </authorList>
    </citation>
    <scope>NUCLEOTIDE SEQUENCE [LARGE SCALE GENOMIC DNA]</scope>
    <source>
        <strain evidence="1 2">CAU 1644</strain>
    </source>
</reference>
<evidence type="ECO:0000313" key="2">
    <source>
        <dbReference type="Proteomes" id="UP001215827"/>
    </source>
</evidence>
<dbReference type="Proteomes" id="UP001215827">
    <property type="component" value="Chromosome"/>
</dbReference>
<sequence>MPERIAITGRQIAVAVAAPPQLAALAAIEERRDTHGLFPILLGKDGRIVSVGSSEDAATVASAIAAGQAAIERALPGGPESADAVSGLMQIRSAGEGFLAALPEDLFYPAGEEFHRSQQVELEDGTSANFELLYRASPCADFPWLSEAEREVTTILGEDRRISRESWILEPV</sequence>